<protein>
    <submittedName>
        <fullName evidence="1">Uncharacterized protein</fullName>
    </submittedName>
</protein>
<reference evidence="2" key="1">
    <citation type="submission" date="2016-04" db="EMBL/GenBank/DDBJ databases">
        <title>Cephalotus genome sequencing.</title>
        <authorList>
            <person name="Fukushima K."/>
            <person name="Hasebe M."/>
            <person name="Fang X."/>
        </authorList>
    </citation>
    <scope>NUCLEOTIDE SEQUENCE [LARGE SCALE GENOMIC DNA]</scope>
    <source>
        <strain evidence="2">cv. St1</strain>
    </source>
</reference>
<dbReference type="OrthoDB" id="1637540at2759"/>
<gene>
    <name evidence="1" type="ORF">CFOL_v3_30840</name>
</gene>
<dbReference type="InParanoid" id="A0A1Q3D4P6"/>
<evidence type="ECO:0000313" key="2">
    <source>
        <dbReference type="Proteomes" id="UP000187406"/>
    </source>
</evidence>
<accession>A0A1Q3D4P6</accession>
<keyword evidence="2" id="KW-1185">Reference proteome</keyword>
<evidence type="ECO:0000313" key="1">
    <source>
        <dbReference type="EMBL" id="GAV87414.1"/>
    </source>
</evidence>
<dbReference type="EMBL" id="BDDD01004300">
    <property type="protein sequence ID" value="GAV87414.1"/>
    <property type="molecule type" value="Genomic_DNA"/>
</dbReference>
<name>A0A1Q3D4P6_CEPFO</name>
<sequence length="110" mass="12709">MRNKYEDLTLASERRLRALYHVQGYHKQVGKAFNKKVKPRGIKVGDLVLKELNALVFDPRGKFKPNWIGLYILKKIMTRGAVWLMDLDGVKFHNPTNLDPLKKTMFGLLG</sequence>
<organism evidence="1 2">
    <name type="scientific">Cephalotus follicularis</name>
    <name type="common">Albany pitcher plant</name>
    <dbReference type="NCBI Taxonomy" id="3775"/>
    <lineage>
        <taxon>Eukaryota</taxon>
        <taxon>Viridiplantae</taxon>
        <taxon>Streptophyta</taxon>
        <taxon>Embryophyta</taxon>
        <taxon>Tracheophyta</taxon>
        <taxon>Spermatophyta</taxon>
        <taxon>Magnoliopsida</taxon>
        <taxon>eudicotyledons</taxon>
        <taxon>Gunneridae</taxon>
        <taxon>Pentapetalae</taxon>
        <taxon>rosids</taxon>
        <taxon>fabids</taxon>
        <taxon>Oxalidales</taxon>
        <taxon>Cephalotaceae</taxon>
        <taxon>Cephalotus</taxon>
    </lineage>
</organism>
<proteinExistence type="predicted"/>
<dbReference type="Proteomes" id="UP000187406">
    <property type="component" value="Unassembled WGS sequence"/>
</dbReference>
<dbReference type="AlphaFoldDB" id="A0A1Q3D4P6"/>
<comment type="caution">
    <text evidence="1">The sequence shown here is derived from an EMBL/GenBank/DDBJ whole genome shotgun (WGS) entry which is preliminary data.</text>
</comment>
<dbReference type="STRING" id="3775.A0A1Q3D4P6"/>